<dbReference type="InterPro" id="IPR001424">
    <property type="entry name" value="SOD_Cu_Zn_dom"/>
</dbReference>
<keyword evidence="2" id="KW-0479">Metal-binding</keyword>
<dbReference type="GO" id="GO:0004784">
    <property type="term" value="F:superoxide dismutase activity"/>
    <property type="evidence" value="ECO:0007669"/>
    <property type="project" value="UniProtKB-EC"/>
</dbReference>
<feature type="signal peptide" evidence="3">
    <location>
        <begin position="1"/>
        <end position="19"/>
    </location>
</feature>
<evidence type="ECO:0000259" key="4">
    <source>
        <dbReference type="Pfam" id="PF00080"/>
    </source>
</evidence>
<reference evidence="6" key="1">
    <citation type="journal article" date="2019" name="Int. J. Syst. Evol. Microbiol.">
        <title>The Global Catalogue of Microorganisms (GCM) 10K type strain sequencing project: providing services to taxonomists for standard genome sequencing and annotation.</title>
        <authorList>
            <consortium name="The Broad Institute Genomics Platform"/>
            <consortium name="The Broad Institute Genome Sequencing Center for Infectious Disease"/>
            <person name="Wu L."/>
            <person name="Ma J."/>
        </authorList>
    </citation>
    <scope>NUCLEOTIDE SEQUENCE [LARGE SCALE GENOMIC DNA]</scope>
    <source>
        <strain evidence="6">CECT 7398</strain>
    </source>
</reference>
<name>A0ABT8BTN4_9VIBR</name>
<feature type="domain" description="Superoxide dismutase copper/zinc binding" evidence="4">
    <location>
        <begin position="36"/>
        <end position="169"/>
    </location>
</feature>
<comment type="caution">
    <text evidence="5">The sequence shown here is derived from an EMBL/GenBank/DDBJ whole genome shotgun (WGS) entry which is preliminary data.</text>
</comment>
<dbReference type="EC" id="1.15.1.1" evidence="2"/>
<dbReference type="PROSITE" id="PS00087">
    <property type="entry name" value="SOD_CU_ZN_1"/>
    <property type="match status" value="1"/>
</dbReference>
<evidence type="ECO:0000256" key="2">
    <source>
        <dbReference type="RuleBase" id="RU000393"/>
    </source>
</evidence>
<feature type="chain" id="PRO_5047138557" description="Superoxide dismutase [Cu-Zn]" evidence="3">
    <location>
        <begin position="20"/>
        <end position="170"/>
    </location>
</feature>
<keyword evidence="2 5" id="KW-0560">Oxidoreductase</keyword>
<comment type="function">
    <text evidence="2">Destroys radicals which are normally produced within the cells and which are toxic to biological systems.</text>
</comment>
<dbReference type="PANTHER" id="PTHR10003">
    <property type="entry name" value="SUPEROXIDE DISMUTASE CU-ZN -RELATED"/>
    <property type="match status" value="1"/>
</dbReference>
<organism evidence="5 6">
    <name type="scientific">Vibrio ostreicida</name>
    <dbReference type="NCBI Taxonomy" id="526588"/>
    <lineage>
        <taxon>Bacteria</taxon>
        <taxon>Pseudomonadati</taxon>
        <taxon>Pseudomonadota</taxon>
        <taxon>Gammaproteobacteria</taxon>
        <taxon>Vibrionales</taxon>
        <taxon>Vibrionaceae</taxon>
        <taxon>Vibrio</taxon>
    </lineage>
</organism>
<dbReference type="InterPro" id="IPR018152">
    <property type="entry name" value="SOD_Cu/Zn_BS"/>
</dbReference>
<dbReference type="PROSITE" id="PS00332">
    <property type="entry name" value="SOD_CU_ZN_2"/>
    <property type="match status" value="1"/>
</dbReference>
<dbReference type="Proteomes" id="UP001238540">
    <property type="component" value="Unassembled WGS sequence"/>
</dbReference>
<dbReference type="RefSeq" id="WP_076587269.1">
    <property type="nucleotide sequence ID" value="NZ_JABEYA020000002.1"/>
</dbReference>
<keyword evidence="2" id="KW-0186">Copper</keyword>
<comment type="catalytic activity">
    <reaction evidence="2">
        <text>2 superoxide + 2 H(+) = H2O2 + O2</text>
        <dbReference type="Rhea" id="RHEA:20696"/>
        <dbReference type="ChEBI" id="CHEBI:15378"/>
        <dbReference type="ChEBI" id="CHEBI:15379"/>
        <dbReference type="ChEBI" id="CHEBI:16240"/>
        <dbReference type="ChEBI" id="CHEBI:18421"/>
        <dbReference type="EC" id="1.15.1.1"/>
    </reaction>
</comment>
<comment type="cofactor">
    <cofactor evidence="2">
        <name>Cu cation</name>
        <dbReference type="ChEBI" id="CHEBI:23378"/>
    </cofactor>
    <text evidence="2">Binds 1 copper ion per subunit.</text>
</comment>
<dbReference type="CDD" id="cd00305">
    <property type="entry name" value="Cu-Zn_Superoxide_Dismutase"/>
    <property type="match status" value="1"/>
</dbReference>
<evidence type="ECO:0000256" key="1">
    <source>
        <dbReference type="ARBA" id="ARBA00010457"/>
    </source>
</evidence>
<dbReference type="Pfam" id="PF00080">
    <property type="entry name" value="Sod_Cu"/>
    <property type="match status" value="1"/>
</dbReference>
<dbReference type="SUPFAM" id="SSF49329">
    <property type="entry name" value="Cu,Zn superoxide dismutase-like"/>
    <property type="match status" value="1"/>
</dbReference>
<dbReference type="InterPro" id="IPR024134">
    <property type="entry name" value="SOD_Cu/Zn_/chaperone"/>
</dbReference>
<evidence type="ECO:0000313" key="5">
    <source>
        <dbReference type="EMBL" id="MDN3609545.1"/>
    </source>
</evidence>
<protein>
    <recommendedName>
        <fullName evidence="2">Superoxide dismutase [Cu-Zn]</fullName>
        <ecNumber evidence="2">1.15.1.1</ecNumber>
    </recommendedName>
</protein>
<dbReference type="Gene3D" id="2.60.40.200">
    <property type="entry name" value="Superoxide dismutase, copper/zinc binding domain"/>
    <property type="match status" value="1"/>
</dbReference>
<keyword evidence="3" id="KW-0732">Signal</keyword>
<dbReference type="InterPro" id="IPR036423">
    <property type="entry name" value="SOD-like_Cu/Zn_dom_sf"/>
</dbReference>
<keyword evidence="6" id="KW-1185">Reference proteome</keyword>
<evidence type="ECO:0000313" key="6">
    <source>
        <dbReference type="Proteomes" id="UP001238540"/>
    </source>
</evidence>
<keyword evidence="2" id="KW-0862">Zinc</keyword>
<sequence length="170" mass="17333">MKKHTLLASIALLSTSVLADDLSVEMVDLASGQPAGVVTLSDSQYGTVFTPELKGLPAGVHGFHIHTNGSCGSSTKQGKTVLGGAAGGHYDPQETGKHGFPWTNNNHLGDLPALYVDSHGVANNPVVAPRVSLSSVTGRALMIHAGGDNHSDHPAKLGGGGARIVCGVIK</sequence>
<comment type="cofactor">
    <cofactor evidence="2">
        <name>Zn(2+)</name>
        <dbReference type="ChEBI" id="CHEBI:29105"/>
    </cofactor>
    <text evidence="2">Binds 1 zinc ion per subunit.</text>
</comment>
<dbReference type="NCBIfam" id="NF007628">
    <property type="entry name" value="PRK10290.1"/>
    <property type="match status" value="1"/>
</dbReference>
<gene>
    <name evidence="5" type="primary">sodC</name>
    <name evidence="5" type="ORF">QWZ16_07500</name>
</gene>
<dbReference type="EMBL" id="JAUFQC010000001">
    <property type="protein sequence ID" value="MDN3609545.1"/>
    <property type="molecule type" value="Genomic_DNA"/>
</dbReference>
<accession>A0ABT8BTN4</accession>
<comment type="similarity">
    <text evidence="1 2">Belongs to the Cu-Zn superoxide dismutase family.</text>
</comment>
<proteinExistence type="inferred from homology"/>
<evidence type="ECO:0000256" key="3">
    <source>
        <dbReference type="SAM" id="SignalP"/>
    </source>
</evidence>